<evidence type="ECO:0000256" key="2">
    <source>
        <dbReference type="ARBA" id="ARBA00022723"/>
    </source>
</evidence>
<feature type="binding site" evidence="8">
    <location>
        <position position="412"/>
    </location>
    <ligand>
        <name>GTP</name>
        <dbReference type="ChEBI" id="CHEBI:37565"/>
    </ligand>
</feature>
<keyword evidence="12" id="KW-1185">Reference proteome</keyword>
<name>A0ABX8Z0K1_9BACT</name>
<feature type="binding site" evidence="8">
    <location>
        <begin position="379"/>
        <end position="381"/>
    </location>
    <ligand>
        <name>substrate</name>
    </ligand>
</feature>
<dbReference type="InterPro" id="IPR035078">
    <property type="entry name" value="PEP_carboxykinase_GTP_N"/>
</dbReference>
<feature type="binding site" evidence="8">
    <location>
        <position position="265"/>
    </location>
    <ligand>
        <name>substrate</name>
    </ligand>
</feature>
<dbReference type="PANTHER" id="PTHR11561">
    <property type="entry name" value="PHOSPHOENOLPYRUVATE CARBOXYKINASE"/>
    <property type="match status" value="1"/>
</dbReference>
<dbReference type="CDD" id="cd00819">
    <property type="entry name" value="PEPCK_GTP"/>
    <property type="match status" value="1"/>
</dbReference>
<comment type="pathway">
    <text evidence="8">Carbohydrate biosynthesis; gluconeogenesis.</text>
</comment>
<comment type="cofactor">
    <cofactor evidence="8">
        <name>Mn(2+)</name>
        <dbReference type="ChEBI" id="CHEBI:29035"/>
    </cofactor>
    <text evidence="8">Binds 1 Mn(2+) ion per subunit.</text>
</comment>
<reference evidence="11 12" key="1">
    <citation type="submission" date="2021-05" db="EMBL/GenBank/DDBJ databases">
        <title>Ecology and evolution of chlamydial symbionts of arthropods.</title>
        <authorList>
            <person name="Halter T."/>
            <person name="Sixt B.S."/>
            <person name="Toenshoff E.R."/>
            <person name="Koestlbacher S."/>
            <person name="Schulz F."/>
            <person name="Kostanjsek R."/>
            <person name="Collingro A."/>
            <person name="Hendrickx F."/>
            <person name="Horn M."/>
        </authorList>
    </citation>
    <scope>NUCLEOTIDE SEQUENCE [LARGE SCALE GENOMIC DNA]</scope>
    <source>
        <strain evidence="11 12">15C</strain>
    </source>
</reference>
<dbReference type="PROSITE" id="PS00505">
    <property type="entry name" value="PEPCK_GTP"/>
    <property type="match status" value="1"/>
</dbReference>
<dbReference type="InterPro" id="IPR018091">
    <property type="entry name" value="PEP_carboxykin_GTP_CS"/>
</dbReference>
<evidence type="ECO:0000256" key="5">
    <source>
        <dbReference type="ARBA" id="ARBA00023134"/>
    </source>
</evidence>
<feature type="active site" evidence="8">
    <location>
        <position position="267"/>
    </location>
</feature>
<dbReference type="Proteomes" id="UP000822862">
    <property type="component" value="Chromosome"/>
</dbReference>
<feature type="binding site" evidence="8">
    <location>
        <begin position="505"/>
        <end position="508"/>
    </location>
    <ligand>
        <name>GTP</name>
        <dbReference type="ChEBI" id="CHEBI:37565"/>
    </ligand>
</feature>
<feature type="binding site" evidence="8">
    <location>
        <position position="243"/>
    </location>
    <ligand>
        <name>Mn(2+)</name>
        <dbReference type="ChEBI" id="CHEBI:29035"/>
    </ligand>
</feature>
<dbReference type="Gene3D" id="3.40.449.10">
    <property type="entry name" value="Phosphoenolpyruvate Carboxykinase, domain 1"/>
    <property type="match status" value="1"/>
</dbReference>
<evidence type="ECO:0000259" key="9">
    <source>
        <dbReference type="Pfam" id="PF00821"/>
    </source>
</evidence>
<evidence type="ECO:0000256" key="7">
    <source>
        <dbReference type="ARBA" id="ARBA00023239"/>
    </source>
</evidence>
<dbReference type="HAMAP" id="MF_00452">
    <property type="entry name" value="PEPCK_GTP"/>
    <property type="match status" value="1"/>
</dbReference>
<sequence length="596" mass="67704">MSNFNQNWTSNQRLIHWIEEIKELCQPKQVYICNGSSEEYHNLSQILVEKNLFVPLNPEKRPNSFWCHSSVNDVARAEESTFICSLHEKDAGPTNHWKDPEQMKILLKTRFLGSMQGRTMYVIPFSMGPIDSDFSRIGVQITDSEYVVCNMHIMTRVGEKILDKLANAEFVPCLHSVGMPLLDNVEDVSWPCSNEKYIVHFPEERSIWSFGSGYGGNALLGKKSFALRIASVMGRDEGWLAEHMLILAITNPEGIKKYFAAAFPSACGKTNLAMLLPSLPDWKIECVGDDIAWLHIRDQKLYAINPEAGFFGVAPGTSFTSNPNAMNTFTHDTIFTNVALTEDKDVWWEGMTQQPPSQLTDWQGNPWTPNSKHFAAHPNARFTVSAKQCPVIDPSWENPEGVPISAIIFGGRRSNTVPLVYEAFDWTHGVFLGACMSSEMTAAASGEIGKLRHDPFAMLPFCGYNMADYFNHWLSIEKNSVALPKIFHVNWFLKDDKGKYIWPGFGDNIRVLKWIFERVDQNDNFQTSAIGNLPKEDSLDISGLSLTSDQLKQLFAIHVTQWRQEIKEMHRYFTLFGSELPPHMLHQLQALEKRIQ</sequence>
<dbReference type="InterPro" id="IPR008210">
    <property type="entry name" value="PEP_carboxykinase_N"/>
</dbReference>
<evidence type="ECO:0000256" key="4">
    <source>
        <dbReference type="ARBA" id="ARBA00022793"/>
    </source>
</evidence>
<proteinExistence type="inferred from homology"/>
<keyword evidence="8" id="KW-0312">Gluconeogenesis</keyword>
<dbReference type="GO" id="GO:0004613">
    <property type="term" value="F:phosphoenolpyruvate carboxykinase (GTP) activity"/>
    <property type="evidence" value="ECO:0007669"/>
    <property type="project" value="UniProtKB-EC"/>
</dbReference>
<keyword evidence="6 8" id="KW-0464">Manganese</keyword>
<dbReference type="Pfam" id="PF17297">
    <property type="entry name" value="PEPCK_N"/>
    <property type="match status" value="1"/>
</dbReference>
<feature type="binding site" evidence="8">
    <location>
        <position position="290"/>
    </location>
    <ligand>
        <name>Mn(2+)</name>
        <dbReference type="ChEBI" id="CHEBI:29035"/>
    </ligand>
</feature>
<evidence type="ECO:0000256" key="6">
    <source>
        <dbReference type="ARBA" id="ARBA00023211"/>
    </source>
</evidence>
<comment type="catalytic activity">
    <reaction evidence="8">
        <text>oxaloacetate + GTP = phosphoenolpyruvate + GDP + CO2</text>
        <dbReference type="Rhea" id="RHEA:10388"/>
        <dbReference type="ChEBI" id="CHEBI:16452"/>
        <dbReference type="ChEBI" id="CHEBI:16526"/>
        <dbReference type="ChEBI" id="CHEBI:37565"/>
        <dbReference type="ChEBI" id="CHEBI:58189"/>
        <dbReference type="ChEBI" id="CHEBI:58702"/>
        <dbReference type="EC" id="4.1.1.32"/>
    </reaction>
</comment>
<feature type="domain" description="Phosphoenolpyruvate carboxykinase C-terminal P-loop" evidence="9">
    <location>
        <begin position="239"/>
        <end position="594"/>
    </location>
</feature>
<feature type="binding site" evidence="8">
    <location>
        <position position="381"/>
    </location>
    <ligand>
        <name>GTP</name>
        <dbReference type="ChEBI" id="CHEBI:37565"/>
    </ligand>
</feature>
<evidence type="ECO:0000313" key="12">
    <source>
        <dbReference type="Proteomes" id="UP000822862"/>
    </source>
</evidence>
<keyword evidence="5 8" id="KW-0342">GTP-binding</keyword>
<comment type="similarity">
    <text evidence="1 8">Belongs to the phosphoenolpyruvate carboxykinase [GTP] family.</text>
</comment>
<dbReference type="SUPFAM" id="SSF53795">
    <property type="entry name" value="PEP carboxykinase-like"/>
    <property type="match status" value="1"/>
</dbReference>
<feature type="domain" description="Phosphoenolpyruvate carboxykinase GTP-utilising N-terminal" evidence="10">
    <location>
        <begin position="17"/>
        <end position="235"/>
    </location>
</feature>
<evidence type="ECO:0000313" key="11">
    <source>
        <dbReference type="EMBL" id="QZA59196.1"/>
    </source>
</evidence>
<evidence type="ECO:0000256" key="3">
    <source>
        <dbReference type="ARBA" id="ARBA00022741"/>
    </source>
</evidence>
<dbReference type="InterPro" id="IPR035077">
    <property type="entry name" value="PEP_carboxykinase_GTP_C"/>
</dbReference>
<feature type="binding site" evidence="8">
    <location>
        <begin position="266"/>
        <end position="271"/>
    </location>
    <ligand>
        <name>GTP</name>
        <dbReference type="ChEBI" id="CHEBI:37565"/>
    </ligand>
</feature>
<dbReference type="SUPFAM" id="SSF68923">
    <property type="entry name" value="PEP carboxykinase N-terminal domain"/>
    <property type="match status" value="1"/>
</dbReference>
<comment type="function">
    <text evidence="8">Catalyzes the conversion of oxaloacetate (OAA) to phosphoenolpyruvate (PEP), the rate-limiting step in the metabolic pathway that produces glucose from lactate and other precursors derived from the citric acid cycle.</text>
</comment>
<dbReference type="EC" id="4.1.1.32" evidence="8"/>
<organism evidence="11 12">
    <name type="scientific">Candidatus Rhabdochlamydia porcellionis</name>
    <dbReference type="NCBI Taxonomy" id="225148"/>
    <lineage>
        <taxon>Bacteria</taxon>
        <taxon>Pseudomonadati</taxon>
        <taxon>Chlamydiota</taxon>
        <taxon>Chlamydiia</taxon>
        <taxon>Parachlamydiales</taxon>
        <taxon>Candidatus Rhabdochlamydiaceae</taxon>
        <taxon>Candidatus Rhabdochlamydia</taxon>
    </lineage>
</organism>
<dbReference type="Gene3D" id="3.90.228.20">
    <property type="match status" value="1"/>
</dbReference>
<dbReference type="PANTHER" id="PTHR11561:SF0">
    <property type="entry name" value="PHOSPHOENOLPYRUVATE CARBOXYKINASE [GTP]-RELATED"/>
    <property type="match status" value="1"/>
</dbReference>
<keyword evidence="4 8" id="KW-0210">Decarboxylase</keyword>
<keyword evidence="3 8" id="KW-0547">Nucleotide-binding</keyword>
<dbReference type="Pfam" id="PF00821">
    <property type="entry name" value="PEPCK_GTP"/>
    <property type="match status" value="1"/>
</dbReference>
<dbReference type="InterPro" id="IPR013035">
    <property type="entry name" value="PEP_carboxykinase_C"/>
</dbReference>
<protein>
    <recommendedName>
        <fullName evidence="8">Phosphoenolpyruvate carboxykinase [GTP]</fullName>
        <shortName evidence="8">PEP carboxykinase</shortName>
        <shortName evidence="8">PEPCK</shortName>
        <ecNumber evidence="8">4.1.1.32</ecNumber>
    </recommendedName>
    <alternativeName>
        <fullName evidence="8">GTP-dependent phosphoenolpyruvate carboxykinase</fullName>
        <shortName evidence="8">GTP-PEPCK</shortName>
    </alternativeName>
</protein>
<keyword evidence="7 8" id="KW-0456">Lyase</keyword>
<feature type="binding site" evidence="8">
    <location>
        <position position="76"/>
    </location>
    <ligand>
        <name>substrate</name>
    </ligand>
</feature>
<dbReference type="EMBL" id="CP075585">
    <property type="protein sequence ID" value="QZA59196.1"/>
    <property type="molecule type" value="Genomic_DNA"/>
</dbReference>
<evidence type="ECO:0000256" key="8">
    <source>
        <dbReference type="HAMAP-Rule" id="MF_00452"/>
    </source>
</evidence>
<dbReference type="RefSeq" id="WP_194844718.1">
    <property type="nucleotide sequence ID" value="NZ_CP075585.1"/>
</dbReference>
<evidence type="ECO:0000256" key="1">
    <source>
        <dbReference type="ARBA" id="ARBA00005796"/>
    </source>
</evidence>
<dbReference type="InterPro" id="IPR008209">
    <property type="entry name" value="PEP_carboxykinase_GTP"/>
</dbReference>
<dbReference type="PIRSF" id="PIRSF001348">
    <property type="entry name" value="PEP_carboxykinase_GTP"/>
    <property type="match status" value="1"/>
</dbReference>
<keyword evidence="2 8" id="KW-0479">Metal-binding</keyword>
<dbReference type="Gene3D" id="2.170.8.10">
    <property type="entry name" value="Phosphoenolpyruvate Carboxykinase, domain 2"/>
    <property type="match status" value="1"/>
</dbReference>
<feature type="binding site" evidence="8">
    <location>
        <begin position="214"/>
        <end position="216"/>
    </location>
    <ligand>
        <name>substrate</name>
    </ligand>
</feature>
<keyword evidence="8" id="KW-0963">Cytoplasm</keyword>
<comment type="subunit">
    <text evidence="8">Monomer.</text>
</comment>
<comment type="subcellular location">
    <subcellularLocation>
        <location evidence="8">Cytoplasm</location>
    </subcellularLocation>
</comment>
<evidence type="ECO:0000259" key="10">
    <source>
        <dbReference type="Pfam" id="PF17297"/>
    </source>
</evidence>
<accession>A0ABX8Z0K1</accession>
<feature type="binding site" evidence="8">
    <location>
        <position position="223"/>
    </location>
    <ligand>
        <name>Mn(2+)</name>
        <dbReference type="ChEBI" id="CHEBI:29035"/>
    </ligand>
</feature>
<gene>
    <name evidence="8" type="primary">pckG</name>
    <name evidence="11" type="ORF">RHAB15C_0001081</name>
</gene>
<dbReference type="NCBIfam" id="NF003253">
    <property type="entry name" value="PRK04210.1"/>
    <property type="match status" value="1"/>
</dbReference>